<comment type="caution">
    <text evidence="2">The sequence shown here is derived from an EMBL/GenBank/DDBJ whole genome shotgun (WGS) entry which is preliminary data.</text>
</comment>
<feature type="chain" id="PRO_5043539467" evidence="1">
    <location>
        <begin position="23"/>
        <end position="113"/>
    </location>
</feature>
<proteinExistence type="predicted"/>
<feature type="non-terminal residue" evidence="2">
    <location>
        <position position="113"/>
    </location>
</feature>
<dbReference type="Proteomes" id="UP001497623">
    <property type="component" value="Unassembled WGS sequence"/>
</dbReference>
<evidence type="ECO:0000256" key="1">
    <source>
        <dbReference type="SAM" id="SignalP"/>
    </source>
</evidence>
<feature type="signal peptide" evidence="1">
    <location>
        <begin position="1"/>
        <end position="22"/>
    </location>
</feature>
<dbReference type="EMBL" id="CAXKWB010005821">
    <property type="protein sequence ID" value="CAL4080016.1"/>
    <property type="molecule type" value="Genomic_DNA"/>
</dbReference>
<organism evidence="2 3">
    <name type="scientific">Meganyctiphanes norvegica</name>
    <name type="common">Northern krill</name>
    <name type="synonym">Thysanopoda norvegica</name>
    <dbReference type="NCBI Taxonomy" id="48144"/>
    <lineage>
        <taxon>Eukaryota</taxon>
        <taxon>Metazoa</taxon>
        <taxon>Ecdysozoa</taxon>
        <taxon>Arthropoda</taxon>
        <taxon>Crustacea</taxon>
        <taxon>Multicrustacea</taxon>
        <taxon>Malacostraca</taxon>
        <taxon>Eumalacostraca</taxon>
        <taxon>Eucarida</taxon>
        <taxon>Euphausiacea</taxon>
        <taxon>Euphausiidae</taxon>
        <taxon>Meganyctiphanes</taxon>
    </lineage>
</organism>
<reference evidence="2 3" key="1">
    <citation type="submission" date="2024-05" db="EMBL/GenBank/DDBJ databases">
        <authorList>
            <person name="Wallberg A."/>
        </authorList>
    </citation>
    <scope>NUCLEOTIDE SEQUENCE [LARGE SCALE GENOMIC DNA]</scope>
</reference>
<name>A0AAV2QGU2_MEGNR</name>
<evidence type="ECO:0000313" key="3">
    <source>
        <dbReference type="Proteomes" id="UP001497623"/>
    </source>
</evidence>
<sequence>VNFHVQMMFRIYLILHMSSCLASDLYSSLTHVQSLFDFDDLVGMILIQLPMHTPPQKSYLESYKWVITDRKIEESSRSDDYISGNPLHIYALFKRIVLYWPDIREELPTYRDQ</sequence>
<keyword evidence="3" id="KW-1185">Reference proteome</keyword>
<evidence type="ECO:0000313" key="2">
    <source>
        <dbReference type="EMBL" id="CAL4080016.1"/>
    </source>
</evidence>
<accession>A0AAV2QGU2</accession>
<keyword evidence="1" id="KW-0732">Signal</keyword>
<dbReference type="AlphaFoldDB" id="A0AAV2QGU2"/>
<feature type="non-terminal residue" evidence="2">
    <location>
        <position position="1"/>
    </location>
</feature>
<protein>
    <submittedName>
        <fullName evidence="2">Uncharacterized protein</fullName>
    </submittedName>
</protein>
<gene>
    <name evidence="2" type="ORF">MNOR_LOCUS11173</name>
</gene>